<dbReference type="RefSeq" id="WP_200230436.1">
    <property type="nucleotide sequence ID" value="NZ_CP060811.1"/>
</dbReference>
<accession>A0A7T7WL40</accession>
<protein>
    <submittedName>
        <fullName evidence="1">Uncharacterized protein</fullName>
    </submittedName>
</protein>
<evidence type="ECO:0000313" key="1">
    <source>
        <dbReference type="EMBL" id="QQN89176.1"/>
    </source>
</evidence>
<sequence length="215" mass="24589">MIGHQRDILATLGIDIWIPKGDVCQQHQVSIWRDQAPAELHSEIILPQPTQIAPVEKAPLIAPEPVTVEAKAEVKSKVPVMVAPIQEQREILHIPPFNLQALSLEHCTIVIDATEMTEQTQLLWTNIQRVLQSEFYELNWPFPWVNLQDGRGVESYIQGFLDMMSLEKNIISLGSIPHVTHNKMIQLASLQEMLDQPILKKRLWQFMQNRPANSE</sequence>
<gene>
    <name evidence="1" type="ORF">IAQ69_05820</name>
</gene>
<dbReference type="Proteomes" id="UP000596079">
    <property type="component" value="Chromosome"/>
</dbReference>
<proteinExistence type="predicted"/>
<name>A0A7T7WL40_9GAMM</name>
<organism evidence="1 2">
    <name type="scientific">Acinetobacter variabilis</name>
    <dbReference type="NCBI Taxonomy" id="70346"/>
    <lineage>
        <taxon>Bacteria</taxon>
        <taxon>Pseudomonadati</taxon>
        <taxon>Pseudomonadota</taxon>
        <taxon>Gammaproteobacteria</taxon>
        <taxon>Moraxellales</taxon>
        <taxon>Moraxellaceae</taxon>
        <taxon>Acinetobacter</taxon>
    </lineage>
</organism>
<evidence type="ECO:0000313" key="2">
    <source>
        <dbReference type="Proteomes" id="UP000596079"/>
    </source>
</evidence>
<reference evidence="1 2" key="1">
    <citation type="submission" date="2020-08" db="EMBL/GenBank/DDBJ databases">
        <title>Emergence of ISAba1-mediated novel tet(X) in Acinetobacter variabilis from a chicken farm.</title>
        <authorList>
            <person name="Peng K."/>
            <person name="Li R."/>
        </authorList>
    </citation>
    <scope>NUCLEOTIDE SEQUENCE [LARGE SCALE GENOMIC DNA]</scope>
    <source>
        <strain evidence="1 2">XM9F202-2</strain>
    </source>
</reference>
<dbReference type="EMBL" id="CP060811">
    <property type="protein sequence ID" value="QQN89176.1"/>
    <property type="molecule type" value="Genomic_DNA"/>
</dbReference>
<dbReference type="AlphaFoldDB" id="A0A7T7WL40"/>